<dbReference type="GO" id="GO:0005737">
    <property type="term" value="C:cytoplasm"/>
    <property type="evidence" value="ECO:0007669"/>
    <property type="project" value="InterPro"/>
</dbReference>
<dbReference type="NCBIfam" id="NF006871">
    <property type="entry name" value="PRK09367.1"/>
    <property type="match status" value="1"/>
</dbReference>
<proteinExistence type="inferred from homology"/>
<dbReference type="NCBIfam" id="TIGR01225">
    <property type="entry name" value="hutH"/>
    <property type="match status" value="1"/>
</dbReference>
<comment type="catalytic activity">
    <reaction evidence="6 8">
        <text>L-histidine = trans-urocanate + NH4(+)</text>
        <dbReference type="Rhea" id="RHEA:21232"/>
        <dbReference type="ChEBI" id="CHEBI:17771"/>
        <dbReference type="ChEBI" id="CHEBI:28938"/>
        <dbReference type="ChEBI" id="CHEBI:57595"/>
        <dbReference type="EC" id="4.3.1.3"/>
    </reaction>
</comment>
<comment type="similarity">
    <text evidence="2 7">Belongs to the PAL/histidase family.</text>
</comment>
<name>F0Y2S4_AURAN</name>
<dbReference type="RefSeq" id="XP_009034577.1">
    <property type="nucleotide sequence ID" value="XM_009036329.1"/>
</dbReference>
<dbReference type="Proteomes" id="UP000002729">
    <property type="component" value="Unassembled WGS sequence"/>
</dbReference>
<evidence type="ECO:0000256" key="1">
    <source>
        <dbReference type="ARBA" id="ARBA00005113"/>
    </source>
</evidence>
<feature type="chain" id="PRO_5013243359" description="Histidine ammonia-lyase" evidence="9">
    <location>
        <begin position="16"/>
        <end position="517"/>
    </location>
</feature>
<dbReference type="eggNOG" id="KOG0222">
    <property type="taxonomic scope" value="Eukaryota"/>
</dbReference>
<dbReference type="InterPro" id="IPR024083">
    <property type="entry name" value="Fumarase/histidase_N"/>
</dbReference>
<dbReference type="CDD" id="cd00332">
    <property type="entry name" value="PAL-HAL"/>
    <property type="match status" value="1"/>
</dbReference>
<comment type="pathway">
    <text evidence="1 8">Amino-acid degradation; L-histidine degradation into L-glutamate; N-formimidoyl-L-glutamate from L-histidine: step 1/3.</text>
</comment>
<evidence type="ECO:0000256" key="2">
    <source>
        <dbReference type="ARBA" id="ARBA00007238"/>
    </source>
</evidence>
<dbReference type="InterPro" id="IPR022313">
    <property type="entry name" value="Phe/His_NH3-lyase_AS"/>
</dbReference>
<evidence type="ECO:0000256" key="8">
    <source>
        <dbReference type="RuleBase" id="RU004479"/>
    </source>
</evidence>
<dbReference type="GO" id="GO:0004397">
    <property type="term" value="F:histidine ammonia-lyase activity"/>
    <property type="evidence" value="ECO:0007669"/>
    <property type="project" value="UniProtKB-EC"/>
</dbReference>
<dbReference type="UniPathway" id="UPA00379">
    <property type="reaction ID" value="UER00549"/>
</dbReference>
<keyword evidence="9" id="KW-0732">Signal</keyword>
<evidence type="ECO:0000256" key="9">
    <source>
        <dbReference type="SAM" id="SignalP"/>
    </source>
</evidence>
<sequence>MSSLFLLDGASLTTAQLLALAEGPKSPRRQTIGLSDEAWARCKESRAVVDALVESNDVAYGINTGFGLFSNVVVEPAKLSELQENLIRSHSAGVGAPLPPRRTRMLLALRINVLAKGRSGVSIGVLEAYVEAYNADAISVVPSQGTVGASGDLAPLSHLALGLMGEGQCWGPDGASQVDAAELLAARHLKPLALGPKDGLALINGTQMMTALGAEAVCRAKYAALAADVACALTVEALKGTHRAFDARIHAARPHAGQGAVAARLRKLLLPPSALWTSHAYAGRVQDPYTMRCAPQVHGVAHDTIAFVEGLLDVEINSATDNPMIFAGDRRGTPITAPFFLGEYPAKACDYLAIGVAELANISERRTERLMNPDLSELPAFLTADGGFNSGFMIAHCTAAALASENKVLCHPASADSLSTSAAKEDHVSMGGFAARKALDVVANVEHVVAIEILAACQAIEFHRPLRTTPVLERVHALVRGVAAKWDRDRAMAPDIAAVRDLIRDGALHDAVAADLA</sequence>
<dbReference type="Pfam" id="PF00221">
    <property type="entry name" value="Lyase_aromatic"/>
    <property type="match status" value="1"/>
</dbReference>
<dbReference type="EMBL" id="GL833123">
    <property type="protein sequence ID" value="EGB11018.1"/>
    <property type="molecule type" value="Genomic_DNA"/>
</dbReference>
<protein>
    <recommendedName>
        <fullName evidence="3 8">Histidine ammonia-lyase</fullName>
        <ecNumber evidence="3 8">4.3.1.3</ecNumber>
    </recommendedName>
</protein>
<dbReference type="Gene3D" id="1.10.275.10">
    <property type="entry name" value="Fumarase/aspartase (N-terminal domain)"/>
    <property type="match status" value="1"/>
</dbReference>
<evidence type="ECO:0000313" key="10">
    <source>
        <dbReference type="EMBL" id="EGB11018.1"/>
    </source>
</evidence>
<dbReference type="InterPro" id="IPR001106">
    <property type="entry name" value="Aromatic_Lyase"/>
</dbReference>
<dbReference type="KEGG" id="aaf:AURANDRAFT_22572"/>
<dbReference type="GO" id="GO:0019557">
    <property type="term" value="P:L-histidine catabolic process to glutamate and formate"/>
    <property type="evidence" value="ECO:0007669"/>
    <property type="project" value="UniProtKB-UniPathway"/>
</dbReference>
<dbReference type="OMA" id="YSLRCMP"/>
<evidence type="ECO:0000313" key="11">
    <source>
        <dbReference type="Proteomes" id="UP000002729"/>
    </source>
</evidence>
<dbReference type="FunFam" id="1.10.275.10:FF:000005">
    <property type="entry name" value="Histidine ammonia-lyase"/>
    <property type="match status" value="1"/>
</dbReference>
<feature type="signal peptide" evidence="9">
    <location>
        <begin position="1"/>
        <end position="15"/>
    </location>
</feature>
<dbReference type="AlphaFoldDB" id="F0Y2S4"/>
<accession>F0Y2S4</accession>
<dbReference type="GeneID" id="20219629"/>
<dbReference type="InterPro" id="IPR008948">
    <property type="entry name" value="L-Aspartase-like"/>
</dbReference>
<dbReference type="FunFam" id="1.20.200.10:FF:000003">
    <property type="entry name" value="Histidine ammonia-lyase"/>
    <property type="match status" value="1"/>
</dbReference>
<dbReference type="SUPFAM" id="SSF48557">
    <property type="entry name" value="L-aspartase-like"/>
    <property type="match status" value="1"/>
</dbReference>
<keyword evidence="5 7" id="KW-0456">Lyase</keyword>
<evidence type="ECO:0000256" key="6">
    <source>
        <dbReference type="ARBA" id="ARBA00049269"/>
    </source>
</evidence>
<dbReference type="InParanoid" id="F0Y2S4"/>
<evidence type="ECO:0000256" key="7">
    <source>
        <dbReference type="RuleBase" id="RU003954"/>
    </source>
</evidence>
<dbReference type="EC" id="4.3.1.3" evidence="3 8"/>
<gene>
    <name evidence="10" type="primary">HAL1</name>
    <name evidence="10" type="ORF">AURANDRAFT_22572</name>
</gene>
<evidence type="ECO:0000256" key="3">
    <source>
        <dbReference type="ARBA" id="ARBA00012994"/>
    </source>
</evidence>
<dbReference type="PROSITE" id="PS00488">
    <property type="entry name" value="PAL_HISTIDASE"/>
    <property type="match status" value="1"/>
</dbReference>
<evidence type="ECO:0000256" key="4">
    <source>
        <dbReference type="ARBA" id="ARBA00022808"/>
    </source>
</evidence>
<reference evidence="10 11" key="1">
    <citation type="journal article" date="2011" name="Proc. Natl. Acad. Sci. U.S.A.">
        <title>Niche of harmful alga Aureococcus anophagefferens revealed through ecogenomics.</title>
        <authorList>
            <person name="Gobler C.J."/>
            <person name="Berry D.L."/>
            <person name="Dyhrman S.T."/>
            <person name="Wilhelm S.W."/>
            <person name="Salamov A."/>
            <person name="Lobanov A.V."/>
            <person name="Zhang Y."/>
            <person name="Collier J.L."/>
            <person name="Wurch L.L."/>
            <person name="Kustka A.B."/>
            <person name="Dill B.D."/>
            <person name="Shah M."/>
            <person name="VerBerkmoes N.C."/>
            <person name="Kuo A."/>
            <person name="Terry A."/>
            <person name="Pangilinan J."/>
            <person name="Lindquist E.A."/>
            <person name="Lucas S."/>
            <person name="Paulsen I.T."/>
            <person name="Hattenrath-Lehmann T.K."/>
            <person name="Talmage S.C."/>
            <person name="Walker E.A."/>
            <person name="Koch F."/>
            <person name="Burson A.M."/>
            <person name="Marcoval M.A."/>
            <person name="Tang Y.Z."/>
            <person name="Lecleir G.R."/>
            <person name="Coyne K.J."/>
            <person name="Berg G.M."/>
            <person name="Bertrand E.M."/>
            <person name="Saito M.A."/>
            <person name="Gladyshev V.N."/>
            <person name="Grigoriev I.V."/>
        </authorList>
    </citation>
    <scope>NUCLEOTIDE SEQUENCE [LARGE SCALE GENOMIC DNA]</scope>
    <source>
        <strain evidence="11">CCMP 1984</strain>
    </source>
</reference>
<keyword evidence="4 8" id="KW-0369">Histidine metabolism</keyword>
<organism evidence="11">
    <name type="scientific">Aureococcus anophagefferens</name>
    <name type="common">Harmful bloom alga</name>
    <dbReference type="NCBI Taxonomy" id="44056"/>
    <lineage>
        <taxon>Eukaryota</taxon>
        <taxon>Sar</taxon>
        <taxon>Stramenopiles</taxon>
        <taxon>Ochrophyta</taxon>
        <taxon>Pelagophyceae</taxon>
        <taxon>Pelagomonadales</taxon>
        <taxon>Pelagomonadaceae</taxon>
        <taxon>Aureococcus</taxon>
    </lineage>
</organism>
<dbReference type="InterPro" id="IPR005921">
    <property type="entry name" value="HutH"/>
</dbReference>
<dbReference type="PANTHER" id="PTHR10362">
    <property type="entry name" value="HISTIDINE AMMONIA-LYASE"/>
    <property type="match status" value="1"/>
</dbReference>
<dbReference type="Gene3D" id="1.20.200.10">
    <property type="entry name" value="Fumarase/aspartase (Central domain)"/>
    <property type="match status" value="1"/>
</dbReference>
<evidence type="ECO:0000256" key="5">
    <source>
        <dbReference type="ARBA" id="ARBA00023239"/>
    </source>
</evidence>
<keyword evidence="11" id="KW-1185">Reference proteome</keyword>
<dbReference type="OrthoDB" id="10051290at2759"/>
<dbReference type="GO" id="GO:0019556">
    <property type="term" value="P:L-histidine catabolic process to glutamate and formamide"/>
    <property type="evidence" value="ECO:0007669"/>
    <property type="project" value="UniProtKB-UniPathway"/>
</dbReference>